<evidence type="ECO:0000256" key="5">
    <source>
        <dbReference type="ARBA" id="ARBA00022857"/>
    </source>
</evidence>
<dbReference type="GO" id="GO:0006164">
    <property type="term" value="P:purine nucleotide biosynthetic process"/>
    <property type="evidence" value="ECO:0007669"/>
    <property type="project" value="UniProtKB-KW"/>
</dbReference>
<feature type="binding site" evidence="9">
    <location>
        <position position="231"/>
    </location>
    <ligand>
        <name>NADP(+)</name>
        <dbReference type="ChEBI" id="CHEBI:58349"/>
    </ligand>
</feature>
<dbReference type="InterPro" id="IPR000672">
    <property type="entry name" value="THF_DH/CycHdrlase"/>
</dbReference>
<evidence type="ECO:0000256" key="6">
    <source>
        <dbReference type="ARBA" id="ARBA00023002"/>
    </source>
</evidence>
<keyword evidence="8 9" id="KW-0511">Multifunctional enzyme</keyword>
<proteinExistence type="inferred from homology"/>
<dbReference type="InterPro" id="IPR020630">
    <property type="entry name" value="THF_DH/CycHdrlase_cat_dom"/>
</dbReference>
<evidence type="ECO:0000256" key="4">
    <source>
        <dbReference type="ARBA" id="ARBA00022801"/>
    </source>
</evidence>
<dbReference type="PANTHER" id="PTHR48099:SF5">
    <property type="entry name" value="C-1-TETRAHYDROFOLATE SYNTHASE, CYTOPLASMIC"/>
    <property type="match status" value="1"/>
</dbReference>
<evidence type="ECO:0000256" key="3">
    <source>
        <dbReference type="ARBA" id="ARBA00022755"/>
    </source>
</evidence>
<comment type="similarity">
    <text evidence="9">Belongs to the tetrahydrofolate dehydrogenase/cyclohydrolase family.</text>
</comment>
<dbReference type="EMBL" id="DTHS01000012">
    <property type="protein sequence ID" value="HHR48226.1"/>
    <property type="molecule type" value="Genomic_DNA"/>
</dbReference>
<dbReference type="GO" id="GO:0000105">
    <property type="term" value="P:L-histidine biosynthetic process"/>
    <property type="evidence" value="ECO:0007669"/>
    <property type="project" value="UniProtKB-KW"/>
</dbReference>
<comment type="catalytic activity">
    <reaction evidence="9">
        <text>(6R)-5,10-methylene-5,6,7,8-tetrahydrofolate + NADP(+) = (6R)-5,10-methenyltetrahydrofolate + NADPH</text>
        <dbReference type="Rhea" id="RHEA:22812"/>
        <dbReference type="ChEBI" id="CHEBI:15636"/>
        <dbReference type="ChEBI" id="CHEBI:57455"/>
        <dbReference type="ChEBI" id="CHEBI:57783"/>
        <dbReference type="ChEBI" id="CHEBI:58349"/>
        <dbReference type="EC" id="1.5.1.5"/>
    </reaction>
</comment>
<evidence type="ECO:0000259" key="11">
    <source>
        <dbReference type="Pfam" id="PF02882"/>
    </source>
</evidence>
<dbReference type="PRINTS" id="PR00085">
    <property type="entry name" value="THFDHDRGNASE"/>
</dbReference>
<evidence type="ECO:0000256" key="7">
    <source>
        <dbReference type="ARBA" id="ARBA00023167"/>
    </source>
</evidence>
<keyword evidence="7 9" id="KW-0486">Methionine biosynthesis</keyword>
<dbReference type="PANTHER" id="PTHR48099">
    <property type="entry name" value="C-1-TETRAHYDROFOLATE SYNTHASE, CYTOPLASMIC-RELATED"/>
    <property type="match status" value="1"/>
</dbReference>
<comment type="catalytic activity">
    <reaction evidence="9">
        <text>(6R)-5,10-methenyltetrahydrofolate + H2O = (6R)-10-formyltetrahydrofolate + H(+)</text>
        <dbReference type="Rhea" id="RHEA:23700"/>
        <dbReference type="ChEBI" id="CHEBI:15377"/>
        <dbReference type="ChEBI" id="CHEBI:15378"/>
        <dbReference type="ChEBI" id="CHEBI:57455"/>
        <dbReference type="ChEBI" id="CHEBI:195366"/>
        <dbReference type="EC" id="3.5.4.9"/>
    </reaction>
</comment>
<evidence type="ECO:0000256" key="2">
    <source>
        <dbReference type="ARBA" id="ARBA00022563"/>
    </source>
</evidence>
<comment type="pathway">
    <text evidence="1 9">One-carbon metabolism; tetrahydrofolate interconversion.</text>
</comment>
<dbReference type="InterPro" id="IPR046346">
    <property type="entry name" value="Aminoacid_DH-like_N_sf"/>
</dbReference>
<dbReference type="UniPathway" id="UPA00193"/>
<gene>
    <name evidence="9" type="primary">folD</name>
    <name evidence="12" type="ORF">ENV79_01065</name>
</gene>
<keyword evidence="2 9" id="KW-0554">One-carbon metabolism</keyword>
<dbReference type="Gene3D" id="3.40.50.10860">
    <property type="entry name" value="Leucine Dehydrogenase, chain A, domain 1"/>
    <property type="match status" value="1"/>
</dbReference>
<keyword evidence="9" id="KW-0368">Histidine biosynthesis</keyword>
<keyword evidence="9" id="KW-0028">Amino-acid biosynthesis</keyword>
<feature type="domain" description="Tetrahydrofolate dehydrogenase/cyclohydrolase catalytic" evidence="10">
    <location>
        <begin position="16"/>
        <end position="116"/>
    </location>
</feature>
<comment type="caution">
    <text evidence="12">The sequence shown here is derived from an EMBL/GenBank/DDBJ whole genome shotgun (WGS) entry which is preliminary data.</text>
</comment>
<evidence type="ECO:0000256" key="9">
    <source>
        <dbReference type="HAMAP-Rule" id="MF_01576"/>
    </source>
</evidence>
<dbReference type="Pfam" id="PF00763">
    <property type="entry name" value="THF_DHG_CYH"/>
    <property type="match status" value="1"/>
</dbReference>
<dbReference type="EC" id="1.5.1.5" evidence="9"/>
<dbReference type="GO" id="GO:0004488">
    <property type="term" value="F:methylenetetrahydrofolate dehydrogenase (NADP+) activity"/>
    <property type="evidence" value="ECO:0007669"/>
    <property type="project" value="UniProtKB-UniRule"/>
</dbReference>
<dbReference type="GO" id="GO:0005829">
    <property type="term" value="C:cytosol"/>
    <property type="evidence" value="ECO:0007669"/>
    <property type="project" value="TreeGrafter"/>
</dbReference>
<keyword evidence="5 9" id="KW-0521">NADP</keyword>
<keyword evidence="6 9" id="KW-0560">Oxidoreductase</keyword>
<comment type="caution">
    <text evidence="9">Lacks conserved residue(s) required for the propagation of feature annotation.</text>
</comment>
<dbReference type="InterPro" id="IPR036291">
    <property type="entry name" value="NAD(P)-bd_dom_sf"/>
</dbReference>
<name>A0A7V5XZ84_UNCW3</name>
<dbReference type="CDD" id="cd01080">
    <property type="entry name" value="NAD_bind_m-THF_DH_Cyclohyd"/>
    <property type="match status" value="1"/>
</dbReference>
<reference evidence="12" key="1">
    <citation type="journal article" date="2020" name="mSystems">
        <title>Genome- and Community-Level Interaction Insights into Carbon Utilization and Element Cycling Functions of Hydrothermarchaeota in Hydrothermal Sediment.</title>
        <authorList>
            <person name="Zhou Z."/>
            <person name="Liu Y."/>
            <person name="Xu W."/>
            <person name="Pan J."/>
            <person name="Luo Z.H."/>
            <person name="Li M."/>
        </authorList>
    </citation>
    <scope>NUCLEOTIDE SEQUENCE [LARGE SCALE GENOMIC DNA]</scope>
    <source>
        <strain evidence="12">SpSt-791</strain>
    </source>
</reference>
<accession>A0A7V5XZ84</accession>
<dbReference type="GO" id="GO:0009086">
    <property type="term" value="P:methionine biosynthetic process"/>
    <property type="evidence" value="ECO:0007669"/>
    <property type="project" value="UniProtKB-KW"/>
</dbReference>
<evidence type="ECO:0000313" key="12">
    <source>
        <dbReference type="EMBL" id="HHR48226.1"/>
    </source>
</evidence>
<keyword evidence="3 9" id="KW-0658">Purine biosynthesis</keyword>
<dbReference type="EC" id="3.5.4.9" evidence="9"/>
<protein>
    <recommendedName>
        <fullName evidence="9">Bifunctional protein FolD</fullName>
    </recommendedName>
    <domain>
        <recommendedName>
            <fullName evidence="9">Methylenetetrahydrofolate dehydrogenase</fullName>
            <ecNumber evidence="9">1.5.1.5</ecNumber>
        </recommendedName>
    </domain>
    <domain>
        <recommendedName>
            <fullName evidence="9">Methenyltetrahydrofolate cyclohydrolase</fullName>
            <ecNumber evidence="9">3.5.4.9</ecNumber>
        </recommendedName>
    </domain>
</protein>
<evidence type="ECO:0000256" key="1">
    <source>
        <dbReference type="ARBA" id="ARBA00004777"/>
    </source>
</evidence>
<dbReference type="SUPFAM" id="SSF53223">
    <property type="entry name" value="Aminoacid dehydrogenase-like, N-terminal domain"/>
    <property type="match status" value="1"/>
</dbReference>
<dbReference type="AlphaFoldDB" id="A0A7V5XZ84"/>
<comment type="subunit">
    <text evidence="9">Homodimer.</text>
</comment>
<dbReference type="Gene3D" id="3.40.50.720">
    <property type="entry name" value="NAD(P)-binding Rossmann-like Domain"/>
    <property type="match status" value="1"/>
</dbReference>
<evidence type="ECO:0000256" key="8">
    <source>
        <dbReference type="ARBA" id="ARBA00023268"/>
    </source>
</evidence>
<feature type="domain" description="Tetrahydrofolate dehydrogenase/cyclohydrolase NAD(P)-binding" evidence="11">
    <location>
        <begin position="135"/>
        <end position="284"/>
    </location>
</feature>
<evidence type="ECO:0000259" key="10">
    <source>
        <dbReference type="Pfam" id="PF00763"/>
    </source>
</evidence>
<dbReference type="InterPro" id="IPR020631">
    <property type="entry name" value="THF_DH/CycHdrlase_NAD-bd_dom"/>
</dbReference>
<keyword evidence="4 9" id="KW-0378">Hydrolase</keyword>
<dbReference type="Pfam" id="PF02882">
    <property type="entry name" value="THF_DHG_CYH_C"/>
    <property type="match status" value="1"/>
</dbReference>
<dbReference type="SUPFAM" id="SSF51735">
    <property type="entry name" value="NAD(P)-binding Rossmann-fold domains"/>
    <property type="match status" value="1"/>
</dbReference>
<sequence length="287" mass="32564">MAIILESTEILLRKEKALKEKMRSVGARLSFLIIQIGSDESTFVYVKSKMKKGEELGFFPIYKNFKEEDKEDDIISFIKEEQKKKDIYGVIVEQPIPKNFNSLRIIEAIEKEKDIDCLTPYNLGRLFFDKPLFYPATCKAVFDILEYYQIFTEGKKVLVISRSIIIGKPLVMMLLRKSPFGNATVICAHSKTSNLKELTLLSDIIITAVGKPNFLTADMVKEDSIIIDCGINVTFKDGKKIICGDADFLEVSKKVKAITPVPKGVGALTTINILENVFLSYERKRRI</sequence>
<dbReference type="GO" id="GO:0035999">
    <property type="term" value="P:tetrahydrofolate interconversion"/>
    <property type="evidence" value="ECO:0007669"/>
    <property type="project" value="UniProtKB-UniRule"/>
</dbReference>
<organism evidence="12">
    <name type="scientific">candidate division WOR-3 bacterium</name>
    <dbReference type="NCBI Taxonomy" id="2052148"/>
    <lineage>
        <taxon>Bacteria</taxon>
        <taxon>Bacteria division WOR-3</taxon>
    </lineage>
</organism>
<comment type="function">
    <text evidence="9">Catalyzes the oxidation of 5,10-methylenetetrahydrofolate to 5,10-methenyltetrahydrofolate and then the hydrolysis of 5,10-methenyltetrahydrofolate to 10-formyltetrahydrofolate.</text>
</comment>
<dbReference type="HAMAP" id="MF_01576">
    <property type="entry name" value="THF_DHG_CYH"/>
    <property type="match status" value="1"/>
</dbReference>
<dbReference type="GO" id="GO:0004477">
    <property type="term" value="F:methenyltetrahydrofolate cyclohydrolase activity"/>
    <property type="evidence" value="ECO:0007669"/>
    <property type="project" value="UniProtKB-UniRule"/>
</dbReference>